<evidence type="ECO:0000259" key="7">
    <source>
        <dbReference type="PROSITE" id="PS50110"/>
    </source>
</evidence>
<dbReference type="SMART" id="SM00421">
    <property type="entry name" value="HTH_LUXR"/>
    <property type="match status" value="1"/>
</dbReference>
<evidence type="ECO:0000256" key="2">
    <source>
        <dbReference type="ARBA" id="ARBA00023015"/>
    </source>
</evidence>
<keyword evidence="1 5" id="KW-0597">Phosphoprotein</keyword>
<dbReference type="EMBL" id="JACIVA010000046">
    <property type="protein sequence ID" value="MBB1097612.1"/>
    <property type="molecule type" value="Genomic_DNA"/>
</dbReference>
<dbReference type="InterPro" id="IPR001789">
    <property type="entry name" value="Sig_transdc_resp-reg_receiver"/>
</dbReference>
<evidence type="ECO:0000256" key="3">
    <source>
        <dbReference type="ARBA" id="ARBA00023125"/>
    </source>
</evidence>
<proteinExistence type="predicted"/>
<evidence type="ECO:0000313" key="9">
    <source>
        <dbReference type="Proteomes" id="UP000517106"/>
    </source>
</evidence>
<keyword evidence="2" id="KW-0805">Transcription regulation</keyword>
<dbReference type="SUPFAM" id="SSF52172">
    <property type="entry name" value="CheY-like"/>
    <property type="match status" value="1"/>
</dbReference>
<dbReference type="SUPFAM" id="SSF46894">
    <property type="entry name" value="C-terminal effector domain of the bipartite response regulators"/>
    <property type="match status" value="1"/>
</dbReference>
<keyword evidence="4" id="KW-0804">Transcription</keyword>
<keyword evidence="3" id="KW-0238">DNA-binding</keyword>
<name>A0A7W3UL60_9LACO</name>
<dbReference type="AlphaFoldDB" id="A0A7W3UL60"/>
<feature type="modified residue" description="4-aspartylphosphate" evidence="5">
    <location>
        <position position="52"/>
    </location>
</feature>
<accession>A0A7W3UL60</accession>
<feature type="domain" description="Response regulatory" evidence="7">
    <location>
        <begin position="1"/>
        <end position="114"/>
    </location>
</feature>
<dbReference type="Proteomes" id="UP000517106">
    <property type="component" value="Unassembled WGS sequence"/>
</dbReference>
<gene>
    <name evidence="8" type="ORF">H5S09_06620</name>
</gene>
<evidence type="ECO:0000313" key="8">
    <source>
        <dbReference type="EMBL" id="MBB1097612.1"/>
    </source>
</evidence>
<evidence type="ECO:0000256" key="4">
    <source>
        <dbReference type="ARBA" id="ARBA00023163"/>
    </source>
</evidence>
<dbReference type="PANTHER" id="PTHR43214">
    <property type="entry name" value="TWO-COMPONENT RESPONSE REGULATOR"/>
    <property type="match status" value="1"/>
</dbReference>
<dbReference type="SMART" id="SM00448">
    <property type="entry name" value="REC"/>
    <property type="match status" value="1"/>
</dbReference>
<dbReference type="GO" id="GO:0006355">
    <property type="term" value="P:regulation of DNA-templated transcription"/>
    <property type="evidence" value="ECO:0007669"/>
    <property type="project" value="InterPro"/>
</dbReference>
<evidence type="ECO:0000256" key="5">
    <source>
        <dbReference type="PROSITE-ProRule" id="PRU00169"/>
    </source>
</evidence>
<dbReference type="InterPro" id="IPR058245">
    <property type="entry name" value="NreC/VraR/RcsB-like_REC"/>
</dbReference>
<dbReference type="CDD" id="cd06170">
    <property type="entry name" value="LuxR_C_like"/>
    <property type="match status" value="1"/>
</dbReference>
<dbReference type="GO" id="GO:0003677">
    <property type="term" value="F:DNA binding"/>
    <property type="evidence" value="ECO:0007669"/>
    <property type="project" value="UniProtKB-KW"/>
</dbReference>
<protein>
    <submittedName>
        <fullName evidence="8">Response regulator transcription factor</fullName>
    </submittedName>
</protein>
<dbReference type="CDD" id="cd17535">
    <property type="entry name" value="REC_NarL-like"/>
    <property type="match status" value="1"/>
</dbReference>
<comment type="caution">
    <text evidence="8">The sequence shown here is derived from an EMBL/GenBank/DDBJ whole genome shotgun (WGS) entry which is preliminary data.</text>
</comment>
<dbReference type="InterPro" id="IPR000792">
    <property type="entry name" value="Tscrpt_reg_LuxR_C"/>
</dbReference>
<dbReference type="Gene3D" id="3.40.50.2300">
    <property type="match status" value="1"/>
</dbReference>
<dbReference type="GO" id="GO:0000160">
    <property type="term" value="P:phosphorelay signal transduction system"/>
    <property type="evidence" value="ECO:0007669"/>
    <property type="project" value="InterPro"/>
</dbReference>
<keyword evidence="9" id="KW-1185">Reference proteome</keyword>
<organism evidence="8 9">
    <name type="scientific">Limosilactobacillus rudii</name>
    <dbReference type="NCBI Taxonomy" id="2759755"/>
    <lineage>
        <taxon>Bacteria</taxon>
        <taxon>Bacillati</taxon>
        <taxon>Bacillota</taxon>
        <taxon>Bacilli</taxon>
        <taxon>Lactobacillales</taxon>
        <taxon>Lactobacillaceae</taxon>
        <taxon>Limosilactobacillus</taxon>
    </lineage>
</organism>
<dbReference type="InterPro" id="IPR016032">
    <property type="entry name" value="Sig_transdc_resp-reg_C-effctor"/>
</dbReference>
<reference evidence="8 9" key="1">
    <citation type="submission" date="2020-07" db="EMBL/GenBank/DDBJ databases">
        <title>Description of Limosilactobacillus balticus sp. nov., Limosilactobacillus agrestis sp. nov., Limosilactobacillus albertensis sp. nov., Limosilactobacillus rudii sp. nov., Limosilactobacillus fastidiosus sp. nov., five novel Limosilactobacillus species isolated from the vertebrate gastrointestinal tract, and proposal of 6 subspecies of Limosilactobacillus reuteri adapted to the gastrointestinal tract of specific vertebrate hosts.</title>
        <authorList>
            <person name="Li F."/>
            <person name="Cheng C."/>
            <person name="Zheng J."/>
            <person name="Quevedo R.M."/>
            <person name="Li J."/>
            <person name="Roos S."/>
            <person name="Gaenzle M.G."/>
            <person name="Walter J."/>
        </authorList>
    </citation>
    <scope>NUCLEOTIDE SEQUENCE [LARGE SCALE GENOMIC DNA]</scope>
    <source>
        <strain evidence="8 9">STM2_1</strain>
    </source>
</reference>
<evidence type="ECO:0000256" key="1">
    <source>
        <dbReference type="ARBA" id="ARBA00022553"/>
    </source>
</evidence>
<dbReference type="InterPro" id="IPR011006">
    <property type="entry name" value="CheY-like_superfamily"/>
</dbReference>
<dbReference type="PRINTS" id="PR00038">
    <property type="entry name" value="HTHLUXR"/>
</dbReference>
<evidence type="ECO:0000259" key="6">
    <source>
        <dbReference type="PROSITE" id="PS50043"/>
    </source>
</evidence>
<feature type="domain" description="HTH luxR-type" evidence="6">
    <location>
        <begin position="133"/>
        <end position="198"/>
    </location>
</feature>
<dbReference type="PANTHER" id="PTHR43214:SF37">
    <property type="entry name" value="TRANSCRIPTIONAL REGULATORY PROTEIN YDFI"/>
    <property type="match status" value="1"/>
</dbReference>
<dbReference type="PROSITE" id="PS50043">
    <property type="entry name" value="HTH_LUXR_2"/>
    <property type="match status" value="1"/>
</dbReference>
<dbReference type="PROSITE" id="PS50110">
    <property type="entry name" value="RESPONSE_REGULATORY"/>
    <property type="match status" value="1"/>
</dbReference>
<sequence>MIVDDHPIVREGLKMVIENTDDLEVTATASNGKDALEQLDKMEKLPDLVVVDLLMPTMDGGSLIDQLSNKTNIFILSTEINVKIAQEVIKKGIRGYLLKDESPLKIVESIQKILDDPNYIAMSPEILTTVMEKENQEIELTDQQVSLLKMIAAGDTNADIARKLFVTTRTVKNYLTVIYETLGVHNRAQAIAVAAKKNLI</sequence>
<dbReference type="Pfam" id="PF00196">
    <property type="entry name" value="GerE"/>
    <property type="match status" value="1"/>
</dbReference>
<dbReference type="InterPro" id="IPR039420">
    <property type="entry name" value="WalR-like"/>
</dbReference>
<dbReference type="Pfam" id="PF00072">
    <property type="entry name" value="Response_reg"/>
    <property type="match status" value="1"/>
</dbReference>